<proteinExistence type="predicted"/>
<feature type="region of interest" description="Disordered" evidence="1">
    <location>
        <begin position="37"/>
        <end position="65"/>
    </location>
</feature>
<feature type="compositionally biased region" description="Basic and acidic residues" evidence="1">
    <location>
        <begin position="1"/>
        <end position="10"/>
    </location>
</feature>
<sequence>MRKYERDENKNLPIIYRGKPRSGMTELDQTVLRHATVSKSQQFSNTRQSASHNSSPTRDSQQVTTVLQHATVSKSQQFSTGTDI</sequence>
<evidence type="ECO:0000313" key="3">
    <source>
        <dbReference type="Proteomes" id="UP001283361"/>
    </source>
</evidence>
<comment type="caution">
    <text evidence="2">The sequence shown here is derived from an EMBL/GenBank/DDBJ whole genome shotgun (WGS) entry which is preliminary data.</text>
</comment>
<reference evidence="2" key="1">
    <citation type="journal article" date="2023" name="G3 (Bethesda)">
        <title>A reference genome for the long-term kleptoplast-retaining sea slug Elysia crispata morphotype clarki.</title>
        <authorList>
            <person name="Eastman K.E."/>
            <person name="Pendleton A.L."/>
            <person name="Shaikh M.A."/>
            <person name="Suttiyut T."/>
            <person name="Ogas R."/>
            <person name="Tomko P."/>
            <person name="Gavelis G."/>
            <person name="Widhalm J.R."/>
            <person name="Wisecaver J.H."/>
        </authorList>
    </citation>
    <scope>NUCLEOTIDE SEQUENCE</scope>
    <source>
        <strain evidence="2">ECLA1</strain>
    </source>
</reference>
<dbReference type="EMBL" id="JAWDGP010005712">
    <property type="protein sequence ID" value="KAK3753473.1"/>
    <property type="molecule type" value="Genomic_DNA"/>
</dbReference>
<name>A0AAE0YPP9_9GAST</name>
<gene>
    <name evidence="2" type="ORF">RRG08_056364</name>
</gene>
<organism evidence="2 3">
    <name type="scientific">Elysia crispata</name>
    <name type="common">lettuce slug</name>
    <dbReference type="NCBI Taxonomy" id="231223"/>
    <lineage>
        <taxon>Eukaryota</taxon>
        <taxon>Metazoa</taxon>
        <taxon>Spiralia</taxon>
        <taxon>Lophotrochozoa</taxon>
        <taxon>Mollusca</taxon>
        <taxon>Gastropoda</taxon>
        <taxon>Heterobranchia</taxon>
        <taxon>Euthyneura</taxon>
        <taxon>Panpulmonata</taxon>
        <taxon>Sacoglossa</taxon>
        <taxon>Placobranchoidea</taxon>
        <taxon>Plakobranchidae</taxon>
        <taxon>Elysia</taxon>
    </lineage>
</organism>
<feature type="region of interest" description="Disordered" evidence="1">
    <location>
        <begin position="1"/>
        <end position="21"/>
    </location>
</feature>
<keyword evidence="3" id="KW-1185">Reference proteome</keyword>
<evidence type="ECO:0000313" key="2">
    <source>
        <dbReference type="EMBL" id="KAK3753473.1"/>
    </source>
</evidence>
<dbReference type="AlphaFoldDB" id="A0AAE0YPP9"/>
<protein>
    <submittedName>
        <fullName evidence="2">Uncharacterized protein</fullName>
    </submittedName>
</protein>
<evidence type="ECO:0000256" key="1">
    <source>
        <dbReference type="SAM" id="MobiDB-lite"/>
    </source>
</evidence>
<accession>A0AAE0YPP9</accession>
<dbReference type="Proteomes" id="UP001283361">
    <property type="component" value="Unassembled WGS sequence"/>
</dbReference>